<keyword evidence="4" id="KW-0949">S-adenosyl-L-methionine</keyword>
<dbReference type="AlphaFoldDB" id="A0A1F6MF57"/>
<organism evidence="8 9">
    <name type="scientific">Candidatus Magasanikbacteria bacterium RIFCSPHIGHO2_02_FULL_51_14</name>
    <dbReference type="NCBI Taxonomy" id="1798683"/>
    <lineage>
        <taxon>Bacteria</taxon>
        <taxon>Candidatus Magasanikiibacteriota</taxon>
    </lineage>
</organism>
<evidence type="ECO:0000256" key="3">
    <source>
        <dbReference type="ARBA" id="ARBA00022679"/>
    </source>
</evidence>
<evidence type="ECO:0000259" key="6">
    <source>
        <dbReference type="Pfam" id="PF05175"/>
    </source>
</evidence>
<dbReference type="EMBL" id="MFQE01000053">
    <property type="protein sequence ID" value="OGH70168.1"/>
    <property type="molecule type" value="Genomic_DNA"/>
</dbReference>
<dbReference type="Pfam" id="PF17827">
    <property type="entry name" value="PrmC_N"/>
    <property type="match status" value="1"/>
</dbReference>
<comment type="caution">
    <text evidence="8">The sequence shown here is derived from an EMBL/GenBank/DDBJ whole genome shotgun (WGS) entry which is preliminary data.</text>
</comment>
<dbReference type="PANTHER" id="PTHR18895:SF74">
    <property type="entry name" value="MTRF1L RELEASE FACTOR GLUTAMINE METHYLTRANSFERASE"/>
    <property type="match status" value="1"/>
</dbReference>
<dbReference type="InterPro" id="IPR050320">
    <property type="entry name" value="N5-glutamine_MTase"/>
</dbReference>
<keyword evidence="2 8" id="KW-0489">Methyltransferase</keyword>
<protein>
    <recommendedName>
        <fullName evidence="1">peptide chain release factor N(5)-glutamine methyltransferase</fullName>
        <ecNumber evidence="1">2.1.1.297</ecNumber>
    </recommendedName>
</protein>
<dbReference type="InterPro" id="IPR007848">
    <property type="entry name" value="Small_mtfrase_dom"/>
</dbReference>
<dbReference type="InterPro" id="IPR040758">
    <property type="entry name" value="PrmC_N"/>
</dbReference>
<dbReference type="GO" id="GO:0032259">
    <property type="term" value="P:methylation"/>
    <property type="evidence" value="ECO:0007669"/>
    <property type="project" value="UniProtKB-KW"/>
</dbReference>
<sequence>MFRKTIRQLIKETADTVGFFDAEYLLAHALGKTREWVVAHPEEQISKRQETRYKKFIHERERGTPAAHIVKRQEFYGLSFFVNKHVMVPRPATELMVDCALKTLAARENYPTLVLDIGTGSGCIPVAIAKSAKTLWPKHRISFVATDISNRALRVAKRNAKTHGVDIAFLHGNLLTPLLKNSSFIIPHSSFIITANLPYLTKDEIEKENPPRREPNVALLGGKDGLQLYEELLSQIQRLRQFFHGELTIFFEIHPEQVSRMKELVGEHLPDASIETHADLTGADRVVETRCVRLPQKRT</sequence>
<evidence type="ECO:0000313" key="9">
    <source>
        <dbReference type="Proteomes" id="UP000177457"/>
    </source>
</evidence>
<evidence type="ECO:0000256" key="4">
    <source>
        <dbReference type="ARBA" id="ARBA00022691"/>
    </source>
</evidence>
<dbReference type="Pfam" id="PF05175">
    <property type="entry name" value="MTS"/>
    <property type="match status" value="1"/>
</dbReference>
<dbReference type="InterPro" id="IPR019874">
    <property type="entry name" value="RF_methyltr_PrmC"/>
</dbReference>
<dbReference type="GO" id="GO:0008276">
    <property type="term" value="F:protein methyltransferase activity"/>
    <property type="evidence" value="ECO:0007669"/>
    <property type="project" value="InterPro"/>
</dbReference>
<evidence type="ECO:0000313" key="8">
    <source>
        <dbReference type="EMBL" id="OGH70168.1"/>
    </source>
</evidence>
<dbReference type="InterPro" id="IPR004556">
    <property type="entry name" value="HemK-like"/>
</dbReference>
<feature type="domain" description="Release factor glutamine methyltransferase N-terminal" evidence="7">
    <location>
        <begin position="20"/>
        <end position="70"/>
    </location>
</feature>
<keyword evidence="3 8" id="KW-0808">Transferase</keyword>
<proteinExistence type="predicted"/>
<feature type="domain" description="Methyltransferase small" evidence="6">
    <location>
        <begin position="107"/>
        <end position="183"/>
    </location>
</feature>
<dbReference type="CDD" id="cd02440">
    <property type="entry name" value="AdoMet_MTases"/>
    <property type="match status" value="1"/>
</dbReference>
<dbReference type="Gene3D" id="3.40.50.150">
    <property type="entry name" value="Vaccinia Virus protein VP39"/>
    <property type="match status" value="1"/>
</dbReference>
<evidence type="ECO:0000256" key="1">
    <source>
        <dbReference type="ARBA" id="ARBA00012771"/>
    </source>
</evidence>
<gene>
    <name evidence="8" type="ORF">A3C90_01915</name>
</gene>
<evidence type="ECO:0000256" key="2">
    <source>
        <dbReference type="ARBA" id="ARBA00022603"/>
    </source>
</evidence>
<comment type="catalytic activity">
    <reaction evidence="5">
        <text>L-glutaminyl-[peptide chain release factor] + S-adenosyl-L-methionine = N(5)-methyl-L-glutaminyl-[peptide chain release factor] + S-adenosyl-L-homocysteine + H(+)</text>
        <dbReference type="Rhea" id="RHEA:42896"/>
        <dbReference type="Rhea" id="RHEA-COMP:10271"/>
        <dbReference type="Rhea" id="RHEA-COMP:10272"/>
        <dbReference type="ChEBI" id="CHEBI:15378"/>
        <dbReference type="ChEBI" id="CHEBI:30011"/>
        <dbReference type="ChEBI" id="CHEBI:57856"/>
        <dbReference type="ChEBI" id="CHEBI:59789"/>
        <dbReference type="ChEBI" id="CHEBI:61891"/>
        <dbReference type="EC" id="2.1.1.297"/>
    </reaction>
</comment>
<accession>A0A1F6MF57</accession>
<evidence type="ECO:0000259" key="7">
    <source>
        <dbReference type="Pfam" id="PF17827"/>
    </source>
</evidence>
<dbReference type="PANTHER" id="PTHR18895">
    <property type="entry name" value="HEMK METHYLTRANSFERASE"/>
    <property type="match status" value="1"/>
</dbReference>
<dbReference type="InterPro" id="IPR029063">
    <property type="entry name" value="SAM-dependent_MTases_sf"/>
</dbReference>
<dbReference type="STRING" id="1798683.A3C90_01915"/>
<evidence type="ECO:0000256" key="5">
    <source>
        <dbReference type="ARBA" id="ARBA00048391"/>
    </source>
</evidence>
<dbReference type="Gene3D" id="1.10.8.10">
    <property type="entry name" value="DNA helicase RuvA subunit, C-terminal domain"/>
    <property type="match status" value="1"/>
</dbReference>
<dbReference type="Proteomes" id="UP000177457">
    <property type="component" value="Unassembled WGS sequence"/>
</dbReference>
<reference evidence="8 9" key="1">
    <citation type="journal article" date="2016" name="Nat. Commun.">
        <title>Thousands of microbial genomes shed light on interconnected biogeochemical processes in an aquifer system.</title>
        <authorList>
            <person name="Anantharaman K."/>
            <person name="Brown C.T."/>
            <person name="Hug L.A."/>
            <person name="Sharon I."/>
            <person name="Castelle C.J."/>
            <person name="Probst A.J."/>
            <person name="Thomas B.C."/>
            <person name="Singh A."/>
            <person name="Wilkins M.J."/>
            <person name="Karaoz U."/>
            <person name="Brodie E.L."/>
            <person name="Williams K.H."/>
            <person name="Hubbard S.S."/>
            <person name="Banfield J.F."/>
        </authorList>
    </citation>
    <scope>NUCLEOTIDE SEQUENCE [LARGE SCALE GENOMIC DNA]</scope>
</reference>
<name>A0A1F6MF57_9BACT</name>
<dbReference type="NCBIfam" id="TIGR00536">
    <property type="entry name" value="hemK_fam"/>
    <property type="match status" value="1"/>
</dbReference>
<dbReference type="SUPFAM" id="SSF53335">
    <property type="entry name" value="S-adenosyl-L-methionine-dependent methyltransferases"/>
    <property type="match status" value="1"/>
</dbReference>
<dbReference type="NCBIfam" id="TIGR03534">
    <property type="entry name" value="RF_mod_PrmC"/>
    <property type="match status" value="1"/>
</dbReference>
<dbReference type="EC" id="2.1.1.297" evidence="1"/>